<reference evidence="2 3" key="1">
    <citation type="submission" date="2015-04" db="EMBL/GenBank/DDBJ databases">
        <title>The draft genome sequence of Fusarium langsethiae, a T-2/HT-2 mycotoxin producer.</title>
        <authorList>
            <person name="Lysoe E."/>
            <person name="Divon H.H."/>
            <person name="Terzi V."/>
            <person name="Orru L."/>
            <person name="Lamontanara A."/>
            <person name="Kolseth A.-K."/>
            <person name="Frandsen R.J."/>
            <person name="Nielsen K."/>
            <person name="Thrane U."/>
        </authorList>
    </citation>
    <scope>NUCLEOTIDE SEQUENCE [LARGE SCALE GENOMIC DNA]</scope>
    <source>
        <strain evidence="2 3">Fl201059</strain>
    </source>
</reference>
<name>A0A0M9EWR4_FUSLA</name>
<evidence type="ECO:0000313" key="2">
    <source>
        <dbReference type="EMBL" id="KPA41489.1"/>
    </source>
</evidence>
<sequence length="192" mass="21803">MSTKLALFPPQGSPDELPPPRRGSLMQPDWVTSESSIPISDDAQENEGLQPLYGPWVKPEPGLEMWPGDILPSVLLYHSEFAHLPLLLTEEFLSRWDAILSTFPFDDRDHLATAAKFIKVNQITRYFEMVDPKDDPGPQTGQDLFLARLPEFGPVLDRAYRTMPFGEGKRNLDINFSFFTENENVFGILGFF</sequence>
<evidence type="ECO:0000313" key="3">
    <source>
        <dbReference type="Proteomes" id="UP000037904"/>
    </source>
</evidence>
<organism evidence="2 3">
    <name type="scientific">Fusarium langsethiae</name>
    <dbReference type="NCBI Taxonomy" id="179993"/>
    <lineage>
        <taxon>Eukaryota</taxon>
        <taxon>Fungi</taxon>
        <taxon>Dikarya</taxon>
        <taxon>Ascomycota</taxon>
        <taxon>Pezizomycotina</taxon>
        <taxon>Sordariomycetes</taxon>
        <taxon>Hypocreomycetidae</taxon>
        <taxon>Hypocreales</taxon>
        <taxon>Nectriaceae</taxon>
        <taxon>Fusarium</taxon>
    </lineage>
</organism>
<comment type="caution">
    <text evidence="2">The sequence shown here is derived from an EMBL/GenBank/DDBJ whole genome shotgun (WGS) entry which is preliminary data.</text>
</comment>
<protein>
    <submittedName>
        <fullName evidence="2">Uncharacterized protein</fullName>
    </submittedName>
</protein>
<gene>
    <name evidence="2" type="ORF">FLAG1_05642</name>
</gene>
<proteinExistence type="predicted"/>
<accession>A0A0M9EWR4</accession>
<feature type="region of interest" description="Disordered" evidence="1">
    <location>
        <begin position="1"/>
        <end position="28"/>
    </location>
</feature>
<dbReference type="Proteomes" id="UP000037904">
    <property type="component" value="Unassembled WGS sequence"/>
</dbReference>
<dbReference type="EMBL" id="JXCE01000095">
    <property type="protein sequence ID" value="KPA41489.1"/>
    <property type="molecule type" value="Genomic_DNA"/>
</dbReference>
<keyword evidence="3" id="KW-1185">Reference proteome</keyword>
<dbReference type="AlphaFoldDB" id="A0A0M9EWR4"/>
<evidence type="ECO:0000256" key="1">
    <source>
        <dbReference type="SAM" id="MobiDB-lite"/>
    </source>
</evidence>